<organism evidence="2 3">
    <name type="scientific">Rhizobium phage RHph_Y17</name>
    <dbReference type="NCBI Taxonomy" id="2509771"/>
    <lineage>
        <taxon>Viruses</taxon>
        <taxon>Duplodnaviria</taxon>
        <taxon>Heunggongvirae</taxon>
        <taxon>Uroviricota</taxon>
        <taxon>Caudoviricetes</taxon>
        <taxon>Kleczkowskavirus</taxon>
        <taxon>Kleczkowskavirus RHEph4</taxon>
    </lineage>
</organism>
<keyword evidence="1" id="KW-1133">Transmembrane helix</keyword>
<name>A0A7S5QX36_9CAUD</name>
<dbReference type="Proteomes" id="UP000612501">
    <property type="component" value="Segment"/>
</dbReference>
<accession>A0A7S5QX36</accession>
<evidence type="ECO:0000313" key="2">
    <source>
        <dbReference type="EMBL" id="QIG67627.1"/>
    </source>
</evidence>
<evidence type="ECO:0000256" key="1">
    <source>
        <dbReference type="SAM" id="Phobius"/>
    </source>
</evidence>
<gene>
    <name evidence="2" type="ORF">EVB51_010</name>
</gene>
<keyword evidence="1" id="KW-0812">Transmembrane</keyword>
<keyword evidence="1" id="KW-0472">Membrane</keyword>
<reference evidence="2" key="1">
    <citation type="submission" date="2020-01" db="EMBL/GenBank/DDBJ databases">
        <title>Patterns of diversity and host range of bacteriophage communities associated with bean-nodulatin bacteria.</title>
        <authorList>
            <person name="Vann Cauwenberghe J."/>
            <person name="Santamaria R.I."/>
            <person name="Bustos P."/>
            <person name="Juarez S."/>
            <person name="Gonzalez V."/>
        </authorList>
    </citation>
    <scope>NUCLEOTIDE SEQUENCE</scope>
</reference>
<proteinExistence type="predicted"/>
<evidence type="ECO:0000313" key="3">
    <source>
        <dbReference type="Proteomes" id="UP000612501"/>
    </source>
</evidence>
<sequence>MTDKIHCDFFHDTDGKCCADRAACLLSRRRPAIATARLRQDVTLRELLLYVGFSALIFGFALCAIAGYNSRYSTGVAHDIPISRLDLRPGD</sequence>
<feature type="transmembrane region" description="Helical" evidence="1">
    <location>
        <begin position="47"/>
        <end position="68"/>
    </location>
</feature>
<evidence type="ECO:0008006" key="4">
    <source>
        <dbReference type="Google" id="ProtNLM"/>
    </source>
</evidence>
<dbReference type="EMBL" id="MN988482">
    <property type="protein sequence ID" value="QIG67627.1"/>
    <property type="molecule type" value="Genomic_DNA"/>
</dbReference>
<protein>
    <recommendedName>
        <fullName evidence="4">Transmembrane protein</fullName>
    </recommendedName>
</protein>